<sequence length="182" mass="19632">MRCFLAIALPDEMRAALVHVQEVLPGRLVSEDNLHLTVSFLGEVDAALLDELHLNLSGLALPGDELTVTGLVTFGGRVPRLIAAEFAKTGGLKALHGKVRSSARAAGLDLPRDRFRPHVTLARFRQRIDPVDRRKLDAALAAHAGMRLPPVSAEVLGLYSSTLTPEGPIYEELARYPLGGTT</sequence>
<evidence type="ECO:0000256" key="2">
    <source>
        <dbReference type="HAMAP-Rule" id="MF_01940"/>
    </source>
</evidence>
<dbReference type="NCBIfam" id="TIGR02258">
    <property type="entry name" value="2_5_ligase"/>
    <property type="match status" value="1"/>
</dbReference>
<dbReference type="OrthoDB" id="9793819at2"/>
<comment type="caution">
    <text evidence="3">The sequence shown here is derived from an EMBL/GenBank/DDBJ whole genome shotgun (WGS) entry which is preliminary data.</text>
</comment>
<dbReference type="SUPFAM" id="SSF55144">
    <property type="entry name" value="LigT-like"/>
    <property type="match status" value="1"/>
</dbReference>
<feature type="active site" description="Proton donor" evidence="2">
    <location>
        <position position="35"/>
    </location>
</feature>
<dbReference type="Pfam" id="PF13563">
    <property type="entry name" value="2_5_RNA_ligase2"/>
    <property type="match status" value="1"/>
</dbReference>
<dbReference type="HAMAP" id="MF_01940">
    <property type="entry name" value="RNA_CPDase"/>
    <property type="match status" value="1"/>
</dbReference>
<evidence type="ECO:0000256" key="1">
    <source>
        <dbReference type="ARBA" id="ARBA00022801"/>
    </source>
</evidence>
<keyword evidence="1 2" id="KW-0378">Hydrolase</keyword>
<dbReference type="RefSeq" id="WP_109389390.1">
    <property type="nucleotide sequence ID" value="NZ_QETF01000015.1"/>
</dbReference>
<keyword evidence="4" id="KW-1185">Reference proteome</keyword>
<dbReference type="AlphaFoldDB" id="A0A2V1P3H9"/>
<dbReference type="Gene3D" id="3.90.1140.10">
    <property type="entry name" value="Cyclic phosphodiesterase"/>
    <property type="match status" value="1"/>
</dbReference>
<evidence type="ECO:0000313" key="3">
    <source>
        <dbReference type="EMBL" id="PWG16320.1"/>
    </source>
</evidence>
<comment type="similarity">
    <text evidence="2">Belongs to the 2H phosphoesterase superfamily. ThpR family.</text>
</comment>
<evidence type="ECO:0000313" key="4">
    <source>
        <dbReference type="Proteomes" id="UP000245293"/>
    </source>
</evidence>
<dbReference type="InterPro" id="IPR009097">
    <property type="entry name" value="Cyclic_Pdiesterase"/>
</dbReference>
<feature type="short sequence motif" description="HXTX 2" evidence="2">
    <location>
        <begin position="118"/>
        <end position="121"/>
    </location>
</feature>
<dbReference type="PANTHER" id="PTHR35561">
    <property type="entry name" value="RNA 2',3'-CYCLIC PHOSPHODIESTERASE"/>
    <property type="match status" value="1"/>
</dbReference>
<name>A0A2V1P3H9_9RHOB</name>
<feature type="short sequence motif" description="HXTX 1" evidence="2">
    <location>
        <begin position="35"/>
        <end position="38"/>
    </location>
</feature>
<dbReference type="InterPro" id="IPR004175">
    <property type="entry name" value="RNA_CPDase"/>
</dbReference>
<comment type="function">
    <text evidence="2">Hydrolyzes RNA 2',3'-cyclic phosphodiester to an RNA 2'-phosphomonoester.</text>
</comment>
<comment type="catalytic activity">
    <reaction evidence="2">
        <text>a 3'-end 2',3'-cyclophospho-ribonucleotide-RNA + H2O = a 3'-end 2'-phospho-ribonucleotide-RNA + H(+)</text>
        <dbReference type="Rhea" id="RHEA:11828"/>
        <dbReference type="Rhea" id="RHEA-COMP:10464"/>
        <dbReference type="Rhea" id="RHEA-COMP:17353"/>
        <dbReference type="ChEBI" id="CHEBI:15377"/>
        <dbReference type="ChEBI" id="CHEBI:15378"/>
        <dbReference type="ChEBI" id="CHEBI:83064"/>
        <dbReference type="ChEBI" id="CHEBI:173113"/>
        <dbReference type="EC" id="3.1.4.58"/>
    </reaction>
</comment>
<proteinExistence type="inferred from homology"/>
<accession>A0A2V1P3H9</accession>
<reference evidence="4" key="1">
    <citation type="submission" date="2018-05" db="EMBL/GenBank/DDBJ databases">
        <authorList>
            <person name="Du Z."/>
            <person name="Wang X."/>
        </authorList>
    </citation>
    <scope>NUCLEOTIDE SEQUENCE [LARGE SCALE GENOMIC DNA]</scope>
    <source>
        <strain evidence="4">WDS4C29</strain>
    </source>
</reference>
<dbReference type="Proteomes" id="UP000245293">
    <property type="component" value="Unassembled WGS sequence"/>
</dbReference>
<gene>
    <name evidence="3" type="primary">thpR</name>
    <name evidence="3" type="ORF">DFK10_12590</name>
</gene>
<protein>
    <recommendedName>
        <fullName evidence="2">RNA 2',3'-cyclic phosphodiesterase</fullName>
        <shortName evidence="2">RNA 2',3'-CPDase</shortName>
        <ecNumber evidence="2">3.1.4.58</ecNumber>
    </recommendedName>
</protein>
<dbReference type="GO" id="GO:0004113">
    <property type="term" value="F:2',3'-cyclic-nucleotide 3'-phosphodiesterase activity"/>
    <property type="evidence" value="ECO:0007669"/>
    <property type="project" value="InterPro"/>
</dbReference>
<dbReference type="EMBL" id="QETF01000015">
    <property type="protein sequence ID" value="PWG16320.1"/>
    <property type="molecule type" value="Genomic_DNA"/>
</dbReference>
<feature type="active site" description="Proton acceptor" evidence="2">
    <location>
        <position position="118"/>
    </location>
</feature>
<dbReference type="EC" id="3.1.4.58" evidence="2"/>
<organism evidence="3 4">
    <name type="scientific">Salibaculum griseiflavum</name>
    <dbReference type="NCBI Taxonomy" id="1914409"/>
    <lineage>
        <taxon>Bacteria</taxon>
        <taxon>Pseudomonadati</taxon>
        <taxon>Pseudomonadota</taxon>
        <taxon>Alphaproteobacteria</taxon>
        <taxon>Rhodobacterales</taxon>
        <taxon>Roseobacteraceae</taxon>
        <taxon>Salibaculum</taxon>
    </lineage>
</organism>
<dbReference type="GO" id="GO:0008664">
    <property type="term" value="F:RNA 2',3'-cyclic 3'-phosphodiesterase activity"/>
    <property type="evidence" value="ECO:0007669"/>
    <property type="project" value="UniProtKB-EC"/>
</dbReference>
<dbReference type="PANTHER" id="PTHR35561:SF1">
    <property type="entry name" value="RNA 2',3'-CYCLIC PHOSPHODIESTERASE"/>
    <property type="match status" value="1"/>
</dbReference>